<gene>
    <name evidence="6" type="ORF">AKJ09_05048</name>
</gene>
<dbReference type="SUPFAM" id="SSF53850">
    <property type="entry name" value="Periplasmic binding protein-like II"/>
    <property type="match status" value="1"/>
</dbReference>
<sequence>MQDDLGGLAAFLAVAETRSFRRAGEQLGVTASAVSQTVRQLETRLNLQLFARTTRSVALTEAGEQLFGGIRPAFADVRAALESLHALRARPAGTLRLNVSSVAESFLSTNLLAEFLAEYPDVKLDVAVDDSNTDIVREGFDAGVQLGEVVAQDMVAIPVSPQQRQIVVGSPAYFAAHGKPKHPRDLHTHACIGWRVYTTPAPYQWEFVDGGKEFSVALDARVNTNEMGLMLRLALSGVGLTIGLEDTFRPYIDRGELTITLEKFCPPFPGFFLYYPSRAQTPPKLKALVDFLRERTRPRRRR</sequence>
<protein>
    <submittedName>
        <fullName evidence="6">Transcriptional regulator, LysR family</fullName>
    </submittedName>
</protein>
<dbReference type="Pfam" id="PF00126">
    <property type="entry name" value="HTH_1"/>
    <property type="match status" value="1"/>
</dbReference>
<evidence type="ECO:0000256" key="1">
    <source>
        <dbReference type="ARBA" id="ARBA00009437"/>
    </source>
</evidence>
<dbReference type="Gene3D" id="3.40.190.290">
    <property type="match status" value="1"/>
</dbReference>
<feature type="domain" description="HTH lysR-type" evidence="5">
    <location>
        <begin position="3"/>
        <end position="60"/>
    </location>
</feature>
<keyword evidence="7" id="KW-1185">Reference proteome</keyword>
<evidence type="ECO:0000313" key="7">
    <source>
        <dbReference type="Proteomes" id="UP000064967"/>
    </source>
</evidence>
<dbReference type="AlphaFoldDB" id="A0A0K1PYZ9"/>
<reference evidence="6 7" key="1">
    <citation type="submission" date="2015-08" db="EMBL/GenBank/DDBJ databases">
        <authorList>
            <person name="Babu N.S."/>
            <person name="Beckwith C.J."/>
            <person name="Beseler K.G."/>
            <person name="Brison A."/>
            <person name="Carone J.V."/>
            <person name="Caskin T.P."/>
            <person name="Diamond M."/>
            <person name="Durham M.E."/>
            <person name="Foxe J.M."/>
            <person name="Go M."/>
            <person name="Henderson B.A."/>
            <person name="Jones I.B."/>
            <person name="McGettigan J.A."/>
            <person name="Micheletti S.J."/>
            <person name="Nasrallah M.E."/>
            <person name="Ortiz D."/>
            <person name="Piller C.R."/>
            <person name="Privatt S.R."/>
            <person name="Schneider S.L."/>
            <person name="Sharp S."/>
            <person name="Smith T.C."/>
            <person name="Stanton J.D."/>
            <person name="Ullery H.E."/>
            <person name="Wilson R.J."/>
            <person name="Serrano M.G."/>
            <person name="Buck G."/>
            <person name="Lee V."/>
            <person name="Wang Y."/>
            <person name="Carvalho R."/>
            <person name="Voegtly L."/>
            <person name="Shi R."/>
            <person name="Duckworth R."/>
            <person name="Johnson A."/>
            <person name="Loviza R."/>
            <person name="Walstead R."/>
            <person name="Shah Z."/>
            <person name="Kiflezghi M."/>
            <person name="Wade K."/>
            <person name="Ball S.L."/>
            <person name="Bradley K.W."/>
            <person name="Asai D.J."/>
            <person name="Bowman C.A."/>
            <person name="Russell D.A."/>
            <person name="Pope W.H."/>
            <person name="Jacobs-Sera D."/>
            <person name="Hendrix R.W."/>
            <person name="Hatfull G.F."/>
        </authorList>
    </citation>
    <scope>NUCLEOTIDE SEQUENCE [LARGE SCALE GENOMIC DNA]</scope>
    <source>
        <strain evidence="6 7">DSM 27648</strain>
    </source>
</reference>
<keyword evidence="4" id="KW-0804">Transcription</keyword>
<dbReference type="CDD" id="cd08474">
    <property type="entry name" value="PBP2_CrgA_like_5"/>
    <property type="match status" value="1"/>
</dbReference>
<dbReference type="PANTHER" id="PTHR30537">
    <property type="entry name" value="HTH-TYPE TRANSCRIPTIONAL REGULATOR"/>
    <property type="match status" value="1"/>
</dbReference>
<dbReference type="FunFam" id="1.10.10.10:FF:000001">
    <property type="entry name" value="LysR family transcriptional regulator"/>
    <property type="match status" value="1"/>
</dbReference>
<organism evidence="6 7">
    <name type="scientific">Labilithrix luteola</name>
    <dbReference type="NCBI Taxonomy" id="1391654"/>
    <lineage>
        <taxon>Bacteria</taxon>
        <taxon>Pseudomonadati</taxon>
        <taxon>Myxococcota</taxon>
        <taxon>Polyangia</taxon>
        <taxon>Polyangiales</taxon>
        <taxon>Labilitrichaceae</taxon>
        <taxon>Labilithrix</taxon>
    </lineage>
</organism>
<accession>A0A0K1PYZ9</accession>
<evidence type="ECO:0000256" key="3">
    <source>
        <dbReference type="ARBA" id="ARBA00023125"/>
    </source>
</evidence>
<dbReference type="RefSeq" id="WP_146649350.1">
    <property type="nucleotide sequence ID" value="NZ_CP012333.1"/>
</dbReference>
<dbReference type="EMBL" id="CP012333">
    <property type="protein sequence ID" value="AKU98384.1"/>
    <property type="molecule type" value="Genomic_DNA"/>
</dbReference>
<dbReference type="InterPro" id="IPR036388">
    <property type="entry name" value="WH-like_DNA-bd_sf"/>
</dbReference>
<dbReference type="OrthoDB" id="5416547at2"/>
<dbReference type="Pfam" id="PF03466">
    <property type="entry name" value="LysR_substrate"/>
    <property type="match status" value="1"/>
</dbReference>
<dbReference type="PANTHER" id="PTHR30537:SF1">
    <property type="entry name" value="HTH-TYPE TRANSCRIPTIONAL REGULATOR PGRR"/>
    <property type="match status" value="1"/>
</dbReference>
<comment type="similarity">
    <text evidence="1">Belongs to the LysR transcriptional regulatory family.</text>
</comment>
<dbReference type="InterPro" id="IPR036390">
    <property type="entry name" value="WH_DNA-bd_sf"/>
</dbReference>
<dbReference type="KEGG" id="llu:AKJ09_05048"/>
<proteinExistence type="inferred from homology"/>
<keyword evidence="2" id="KW-0805">Transcription regulation</keyword>
<dbReference type="Proteomes" id="UP000064967">
    <property type="component" value="Chromosome"/>
</dbReference>
<evidence type="ECO:0000259" key="5">
    <source>
        <dbReference type="PROSITE" id="PS50931"/>
    </source>
</evidence>
<dbReference type="SUPFAM" id="SSF46785">
    <property type="entry name" value="Winged helix' DNA-binding domain"/>
    <property type="match status" value="1"/>
</dbReference>
<evidence type="ECO:0000256" key="4">
    <source>
        <dbReference type="ARBA" id="ARBA00023163"/>
    </source>
</evidence>
<dbReference type="InterPro" id="IPR005119">
    <property type="entry name" value="LysR_subst-bd"/>
</dbReference>
<name>A0A0K1PYZ9_9BACT</name>
<evidence type="ECO:0000313" key="6">
    <source>
        <dbReference type="EMBL" id="AKU98384.1"/>
    </source>
</evidence>
<dbReference type="GO" id="GO:0003700">
    <property type="term" value="F:DNA-binding transcription factor activity"/>
    <property type="evidence" value="ECO:0007669"/>
    <property type="project" value="InterPro"/>
</dbReference>
<keyword evidence="3" id="KW-0238">DNA-binding</keyword>
<dbReference type="Gene3D" id="1.10.10.10">
    <property type="entry name" value="Winged helix-like DNA-binding domain superfamily/Winged helix DNA-binding domain"/>
    <property type="match status" value="1"/>
</dbReference>
<dbReference type="GO" id="GO:0006351">
    <property type="term" value="P:DNA-templated transcription"/>
    <property type="evidence" value="ECO:0007669"/>
    <property type="project" value="TreeGrafter"/>
</dbReference>
<dbReference type="PATRIC" id="fig|1391654.3.peg.5108"/>
<dbReference type="STRING" id="1391654.AKJ09_05048"/>
<dbReference type="InterPro" id="IPR058163">
    <property type="entry name" value="LysR-type_TF_proteobact-type"/>
</dbReference>
<dbReference type="GO" id="GO:0043565">
    <property type="term" value="F:sequence-specific DNA binding"/>
    <property type="evidence" value="ECO:0007669"/>
    <property type="project" value="TreeGrafter"/>
</dbReference>
<dbReference type="PROSITE" id="PS50931">
    <property type="entry name" value="HTH_LYSR"/>
    <property type="match status" value="1"/>
</dbReference>
<dbReference type="InterPro" id="IPR000847">
    <property type="entry name" value="LysR_HTH_N"/>
</dbReference>
<evidence type="ECO:0000256" key="2">
    <source>
        <dbReference type="ARBA" id="ARBA00023015"/>
    </source>
</evidence>